<gene>
    <name evidence="2" type="ORF">EGK74_04055</name>
</gene>
<dbReference type="AlphaFoldDB" id="A0A3N4NBD4"/>
<comment type="caution">
    <text evidence="2">The sequence shown here is derived from an EMBL/GenBank/DDBJ whole genome shotgun (WGS) entry which is preliminary data.</text>
</comment>
<keyword evidence="3" id="KW-1185">Reference proteome</keyword>
<evidence type="ECO:0000259" key="1">
    <source>
        <dbReference type="Pfam" id="PF04233"/>
    </source>
</evidence>
<dbReference type="EMBL" id="RPFL01000007">
    <property type="protein sequence ID" value="RPD89400.1"/>
    <property type="molecule type" value="Genomic_DNA"/>
</dbReference>
<organism evidence="2 3">
    <name type="scientific">Neisseria weixii</name>
    <dbReference type="NCBI Taxonomy" id="1853276"/>
    <lineage>
        <taxon>Bacteria</taxon>
        <taxon>Pseudomonadati</taxon>
        <taxon>Pseudomonadota</taxon>
        <taxon>Betaproteobacteria</taxon>
        <taxon>Neisseriales</taxon>
        <taxon>Neisseriaceae</taxon>
        <taxon>Neisseria</taxon>
    </lineage>
</organism>
<sequence length="351" mass="38404">MANLDDLTMQTAVRLEGVKSFLSEEMRMRLMVLRQKLKALLDTDDELASMKRRELEAFMREVESVLLAGFERASDGLKASLYELSAVLLAHEAAALVALGVSVTPVSDKLVRAILDSRPLSVEGINTDPLLEPFIDGFSDGQRAKITAALKQGIAQGQTNAQIRQRIIGTKKAGYADGIVGGSIRSGEAVVRTATAHVSSMVRQATAEENRDIVDGFRFLATLDSRTSTVCRSMDSKVLPIDTGVRPPLHINCRSTLVLKLRPQYKGREVGGGRASKDGAVSDKLTYYEWLKAQPEAFQVEVLGVERAKLFRDGGLSASEFSALQLDKQFRPRTLEDLRKLVPGAFRKAGL</sequence>
<evidence type="ECO:0000313" key="3">
    <source>
        <dbReference type="Proteomes" id="UP000272412"/>
    </source>
</evidence>
<dbReference type="InterPro" id="IPR006528">
    <property type="entry name" value="Phage_head_morphogenesis_dom"/>
</dbReference>
<dbReference type="PIRSF" id="PIRSF034565">
    <property type="entry name" value="UCP034565"/>
    <property type="match status" value="1"/>
</dbReference>
<feature type="domain" description="Phage head morphogenesis" evidence="1">
    <location>
        <begin position="145"/>
        <end position="257"/>
    </location>
</feature>
<evidence type="ECO:0000313" key="2">
    <source>
        <dbReference type="EMBL" id="RPD89400.1"/>
    </source>
</evidence>
<dbReference type="RefSeq" id="WP_123804573.1">
    <property type="nucleotide sequence ID" value="NZ_RPFL01000007.1"/>
</dbReference>
<dbReference type="Pfam" id="PF04233">
    <property type="entry name" value="Phage_Mu_F"/>
    <property type="match status" value="1"/>
</dbReference>
<dbReference type="Proteomes" id="UP000272412">
    <property type="component" value="Unassembled WGS sequence"/>
</dbReference>
<name>A0A3N4NBD4_9NEIS</name>
<accession>A0A3N4NBD4</accession>
<protein>
    <submittedName>
        <fullName evidence="2">Phage head morphogenesis protein</fullName>
    </submittedName>
</protein>
<reference evidence="2 3" key="1">
    <citation type="submission" date="2018-11" db="EMBL/GenBank/DDBJ databases">
        <title>Neisseria weixii sp. nov. isolated from the rectal contents of plateau pika (Ochotona cruzoniae).</title>
        <authorList>
            <person name="Zhang G."/>
        </authorList>
    </citation>
    <scope>NUCLEOTIDE SEQUENCE [LARGE SCALE GENOMIC DNA]</scope>
    <source>
        <strain evidence="2 3">10009</strain>
    </source>
</reference>
<proteinExistence type="predicted"/>
<dbReference type="NCBIfam" id="TIGR01641">
    <property type="entry name" value="phageSPP1_gp7"/>
    <property type="match status" value="1"/>
</dbReference>
<dbReference type="InterPro" id="IPR017029">
    <property type="entry name" value="Phage_head_put"/>
</dbReference>
<dbReference type="OrthoDB" id="8614104at2"/>